<sequence length="153" mass="17725">MGLDIEAYKKMKKVAYPERDVDGGLVDWENLVEIDQSTLDYTEQYFKGRTQGLVAGVYSPDDSLRFRAGAYSYYNRFREKLENIASNSQLFELIMFSDCEGFIGPIVSKKLAKDFSDLEETAREKLDEYDFETYLNFKKAFELASEEGCVQFM</sequence>
<name>A0ABD5F2X0_ENTAV</name>
<dbReference type="AlphaFoldDB" id="A0ABD5F2X0"/>
<comment type="caution">
    <text evidence="1">The sequence shown here is derived from an EMBL/GenBank/DDBJ whole genome shotgun (WGS) entry which is preliminary data.</text>
</comment>
<proteinExistence type="predicted"/>
<dbReference type="EMBL" id="JARPWY010000002">
    <property type="protein sequence ID" value="MDT2512852.1"/>
    <property type="molecule type" value="Genomic_DNA"/>
</dbReference>
<accession>A0ABD5F2X0</accession>
<organism evidence="1 2">
    <name type="scientific">Enterococcus avium</name>
    <name type="common">Streptococcus avium</name>
    <dbReference type="NCBI Taxonomy" id="33945"/>
    <lineage>
        <taxon>Bacteria</taxon>
        <taxon>Bacillati</taxon>
        <taxon>Bacillota</taxon>
        <taxon>Bacilli</taxon>
        <taxon>Lactobacillales</taxon>
        <taxon>Enterococcaceae</taxon>
        <taxon>Enterococcus</taxon>
    </lineage>
</organism>
<reference evidence="1 2" key="1">
    <citation type="submission" date="2023-03" db="EMBL/GenBank/DDBJ databases">
        <authorList>
            <person name="Shen W."/>
            <person name="Cai J."/>
        </authorList>
    </citation>
    <scope>NUCLEOTIDE SEQUENCE [LARGE SCALE GENOMIC DNA]</scope>
    <source>
        <strain evidence="1 2">Y2</strain>
    </source>
</reference>
<dbReference type="RefSeq" id="WP_070558268.1">
    <property type="nucleotide sequence ID" value="NZ_CAAKOH010000159.1"/>
</dbReference>
<evidence type="ECO:0000313" key="2">
    <source>
        <dbReference type="Proteomes" id="UP001264335"/>
    </source>
</evidence>
<gene>
    <name evidence="1" type="ORF">P7D79_01275</name>
</gene>
<evidence type="ECO:0000313" key="1">
    <source>
        <dbReference type="EMBL" id="MDT2512852.1"/>
    </source>
</evidence>
<dbReference type="Proteomes" id="UP001264335">
    <property type="component" value="Unassembled WGS sequence"/>
</dbReference>
<protein>
    <submittedName>
        <fullName evidence="1">Uncharacterized protein</fullName>
    </submittedName>
</protein>